<keyword evidence="4" id="KW-1185">Reference proteome</keyword>
<name>A0A2R4MIX3_9HYPH</name>
<gene>
    <name evidence="3" type="ORF">MXMO3_03465</name>
</gene>
<evidence type="ECO:0000313" key="4">
    <source>
        <dbReference type="Proteomes" id="UP000258927"/>
    </source>
</evidence>
<dbReference type="KEGG" id="mmyr:MXMO3_03465"/>
<feature type="domain" description="PIN" evidence="1">
    <location>
        <begin position="8"/>
        <end position="112"/>
    </location>
</feature>
<dbReference type="InterPro" id="IPR029060">
    <property type="entry name" value="PIN-like_dom_sf"/>
</dbReference>
<dbReference type="AlphaFoldDB" id="A0A2R4MIX3"/>
<dbReference type="Pfam" id="PF13470">
    <property type="entry name" value="PIN_3"/>
    <property type="match status" value="1"/>
</dbReference>
<geneLocation type="plasmid" evidence="4">
    <name>phl2708x3</name>
</geneLocation>
<dbReference type="EMBL" id="CP021331">
    <property type="protein sequence ID" value="AVX05968.1"/>
    <property type="molecule type" value="Genomic_DNA"/>
</dbReference>
<dbReference type="InterPro" id="IPR002716">
    <property type="entry name" value="PIN_dom"/>
</dbReference>
<accession>A0A2R4MIX3</accession>
<dbReference type="Proteomes" id="UP000258927">
    <property type="component" value="Plasmid pHL2708X3"/>
</dbReference>
<protein>
    <submittedName>
        <fullName evidence="3">Putative ribonuclease VapC50</fullName>
    </submittedName>
</protein>
<feature type="domain" description="VapC50 C-terminal" evidence="2">
    <location>
        <begin position="131"/>
        <end position="183"/>
    </location>
</feature>
<evidence type="ECO:0000259" key="2">
    <source>
        <dbReference type="Pfam" id="PF26343"/>
    </source>
</evidence>
<dbReference type="RefSeq" id="WP_117396921.1">
    <property type="nucleotide sequence ID" value="NZ_CP021331.1"/>
</dbReference>
<evidence type="ECO:0000313" key="3">
    <source>
        <dbReference type="EMBL" id="AVX05968.1"/>
    </source>
</evidence>
<sequence length="189" mass="21441">MRTDRFTIVLDANVIAGALPRNILLSFAEAGFFRPRWSKQILDEFHGYFVKRYGDEETADRQRQNMMAAFPEALVEGHEVLIDALKLPDEDDRHVLACAIKTKASVIVTDNLKDFPNDALIEYEIEAISLDDFVADTLDLGGAEAIYVIKKMRQRFANPELTAEELILRIEKCGMVETSKILAEYSELI</sequence>
<dbReference type="SUPFAM" id="SSF88723">
    <property type="entry name" value="PIN domain-like"/>
    <property type="match status" value="1"/>
</dbReference>
<evidence type="ECO:0000259" key="1">
    <source>
        <dbReference type="Pfam" id="PF13470"/>
    </source>
</evidence>
<organism evidence="3 4">
    <name type="scientific">Maritalea myrionectae</name>
    <dbReference type="NCBI Taxonomy" id="454601"/>
    <lineage>
        <taxon>Bacteria</taxon>
        <taxon>Pseudomonadati</taxon>
        <taxon>Pseudomonadota</taxon>
        <taxon>Alphaproteobacteria</taxon>
        <taxon>Hyphomicrobiales</taxon>
        <taxon>Devosiaceae</taxon>
        <taxon>Maritalea</taxon>
    </lineage>
</organism>
<proteinExistence type="predicted"/>
<dbReference type="InterPro" id="IPR058652">
    <property type="entry name" value="VapC50_C"/>
</dbReference>
<keyword evidence="3" id="KW-0614">Plasmid</keyword>
<dbReference type="Pfam" id="PF26343">
    <property type="entry name" value="VapC50_C"/>
    <property type="match status" value="1"/>
</dbReference>
<reference evidence="3 4" key="1">
    <citation type="submission" date="2017-05" db="EMBL/GenBank/DDBJ databases">
        <title>Genome Analysis of Maritalea myrionectae HL2708#5.</title>
        <authorList>
            <consortium name="Cotde Inc.-PKNU"/>
            <person name="Jang D."/>
            <person name="Oh H.-M."/>
        </authorList>
    </citation>
    <scope>NUCLEOTIDE SEQUENCE [LARGE SCALE GENOMIC DNA]</scope>
    <source>
        <strain evidence="3 4">HL2708#5</strain>
        <plasmid evidence="4">phl2708x3</plasmid>
    </source>
</reference>